<reference evidence="1" key="1">
    <citation type="submission" date="2020-05" db="EMBL/GenBank/DDBJ databases">
        <title>Large-scale comparative analyses of tick genomes elucidate their genetic diversity and vector capacities.</title>
        <authorList>
            <person name="Jia N."/>
            <person name="Wang J."/>
            <person name="Shi W."/>
            <person name="Du L."/>
            <person name="Sun Y."/>
            <person name="Zhan W."/>
            <person name="Jiang J."/>
            <person name="Wang Q."/>
            <person name="Zhang B."/>
            <person name="Ji P."/>
            <person name="Sakyi L.B."/>
            <person name="Cui X."/>
            <person name="Yuan T."/>
            <person name="Jiang B."/>
            <person name="Yang W."/>
            <person name="Lam T.T.-Y."/>
            <person name="Chang Q."/>
            <person name="Ding S."/>
            <person name="Wang X."/>
            <person name="Zhu J."/>
            <person name="Ruan X."/>
            <person name="Zhao L."/>
            <person name="Wei J."/>
            <person name="Que T."/>
            <person name="Du C."/>
            <person name="Cheng J."/>
            <person name="Dai P."/>
            <person name="Han X."/>
            <person name="Huang E."/>
            <person name="Gao Y."/>
            <person name="Liu J."/>
            <person name="Shao H."/>
            <person name="Ye R."/>
            <person name="Li L."/>
            <person name="Wei W."/>
            <person name="Wang X."/>
            <person name="Wang C."/>
            <person name="Yang T."/>
            <person name="Huo Q."/>
            <person name="Li W."/>
            <person name="Guo W."/>
            <person name="Chen H."/>
            <person name="Zhou L."/>
            <person name="Ni X."/>
            <person name="Tian J."/>
            <person name="Zhou Y."/>
            <person name="Sheng Y."/>
            <person name="Liu T."/>
            <person name="Pan Y."/>
            <person name="Xia L."/>
            <person name="Li J."/>
            <person name="Zhao F."/>
            <person name="Cao W."/>
        </authorList>
    </citation>
    <scope>NUCLEOTIDE SEQUENCE</scope>
    <source>
        <strain evidence="1">Dsil-2018</strain>
    </source>
</reference>
<name>A0ACB8DJV5_DERSI</name>
<evidence type="ECO:0000313" key="1">
    <source>
        <dbReference type="EMBL" id="KAH7970854.1"/>
    </source>
</evidence>
<protein>
    <submittedName>
        <fullName evidence="1">Uncharacterized protein</fullName>
    </submittedName>
</protein>
<comment type="caution">
    <text evidence="1">The sequence shown here is derived from an EMBL/GenBank/DDBJ whole genome shotgun (WGS) entry which is preliminary data.</text>
</comment>
<accession>A0ACB8DJV5</accession>
<sequence>MPDEIIADGRDFGRRKYRVGQAFAQEKYIKRMDVDDAPEADPRNCILPLIFHLSWKASVCVSHYAITKHQRAKDLLEKTVATATRVLQEPAEPLHNPRTATEHASAAFHHVIKLSAQLRRVYVDALVLLYRTAWTSLSALFSGTHRQRYQFFFFFLTMAAASTSKDGHQGVKFHFIEHVMSVPTVNFLRFATTECYSAVKKRSALAAIALDTVEKCASHAYTCLGKPAVEQLSGPLQVADNLACMVLQKLENNYPVIGKMPDEIIEHARDFGKRKYTDGRDYVQEKYMKTIDEDFRPKNDPRNWALLRLLRFTWKASVCVSCYAIAEQQRAKDVIERTVATATRFLEEPAEPLHQPTTGSEHVIAAFRHVVKLAVQLGRVYVDAVVLLYRTAWTRLSARSSEDGREIASSQYHFVDHVISVPSVNLLCFRTAECYSALKKHSALTAIALDTVEKCASHAYSRLGKPAVEQLSGPLQVADNLACKALNKLENNYSVISKTPHEIIADARDIGKRKYGDGQAYAQEKRRFSVPFKNYMMSGLLSSSLPGIKGIEPDLSQENDPRNCTFSRLLVKSWKASVCLSHFVNAERQWFKDLVEKTFAAATRLLEGPAEPLQKPTTAREHASAAFHHMVKLCGELWRVYADAFVHLYSTACSSLAALFSRTEPINLELLYDDAPSSCEITPTSSPRRQNVDLGYSGLDDSEDCCASEDDLYY</sequence>
<dbReference type="Proteomes" id="UP000821865">
    <property type="component" value="Chromosome 11"/>
</dbReference>
<gene>
    <name evidence="1" type="ORF">HPB49_016177</name>
</gene>
<keyword evidence="2" id="KW-1185">Reference proteome</keyword>
<evidence type="ECO:0000313" key="2">
    <source>
        <dbReference type="Proteomes" id="UP000821865"/>
    </source>
</evidence>
<dbReference type="EMBL" id="CM023480">
    <property type="protein sequence ID" value="KAH7970854.1"/>
    <property type="molecule type" value="Genomic_DNA"/>
</dbReference>
<proteinExistence type="predicted"/>
<organism evidence="1 2">
    <name type="scientific">Dermacentor silvarum</name>
    <name type="common">Tick</name>
    <dbReference type="NCBI Taxonomy" id="543639"/>
    <lineage>
        <taxon>Eukaryota</taxon>
        <taxon>Metazoa</taxon>
        <taxon>Ecdysozoa</taxon>
        <taxon>Arthropoda</taxon>
        <taxon>Chelicerata</taxon>
        <taxon>Arachnida</taxon>
        <taxon>Acari</taxon>
        <taxon>Parasitiformes</taxon>
        <taxon>Ixodida</taxon>
        <taxon>Ixodoidea</taxon>
        <taxon>Ixodidae</taxon>
        <taxon>Rhipicephalinae</taxon>
        <taxon>Dermacentor</taxon>
    </lineage>
</organism>